<organism evidence="20 21">
    <name type="scientific">Trachymyrmex cornetzi</name>
    <dbReference type="NCBI Taxonomy" id="471704"/>
    <lineage>
        <taxon>Eukaryota</taxon>
        <taxon>Metazoa</taxon>
        <taxon>Ecdysozoa</taxon>
        <taxon>Arthropoda</taxon>
        <taxon>Hexapoda</taxon>
        <taxon>Insecta</taxon>
        <taxon>Pterygota</taxon>
        <taxon>Neoptera</taxon>
        <taxon>Endopterygota</taxon>
        <taxon>Hymenoptera</taxon>
        <taxon>Apocrita</taxon>
        <taxon>Aculeata</taxon>
        <taxon>Formicoidea</taxon>
        <taxon>Formicidae</taxon>
        <taxon>Myrmicinae</taxon>
        <taxon>Trachymyrmex</taxon>
    </lineage>
</organism>
<evidence type="ECO:0000256" key="13">
    <source>
        <dbReference type="ARBA" id="ARBA00023136"/>
    </source>
</evidence>
<evidence type="ECO:0000256" key="10">
    <source>
        <dbReference type="ARBA" id="ARBA00022695"/>
    </source>
</evidence>
<evidence type="ECO:0000313" key="20">
    <source>
        <dbReference type="EMBL" id="KYN18754.1"/>
    </source>
</evidence>
<evidence type="ECO:0000256" key="12">
    <source>
        <dbReference type="ARBA" id="ARBA00023098"/>
    </source>
</evidence>
<evidence type="ECO:0000256" key="16">
    <source>
        <dbReference type="RuleBase" id="RU003938"/>
    </source>
</evidence>
<evidence type="ECO:0000256" key="7">
    <source>
        <dbReference type="ARBA" id="ARBA00022516"/>
    </source>
</evidence>
<feature type="compositionally biased region" description="Basic and acidic residues" evidence="17">
    <location>
        <begin position="772"/>
        <end position="787"/>
    </location>
</feature>
<evidence type="ECO:0000256" key="18">
    <source>
        <dbReference type="SAM" id="Phobius"/>
    </source>
</evidence>
<dbReference type="GO" id="GO:0016024">
    <property type="term" value="P:CDP-diacylglycerol biosynthetic process"/>
    <property type="evidence" value="ECO:0007669"/>
    <property type="project" value="UniProtKB-UniPathway"/>
</dbReference>
<evidence type="ECO:0000256" key="11">
    <source>
        <dbReference type="ARBA" id="ARBA00022989"/>
    </source>
</evidence>
<evidence type="ECO:0000256" key="15">
    <source>
        <dbReference type="ARBA" id="ARBA00023264"/>
    </source>
</evidence>
<dbReference type="GO" id="GO:0004605">
    <property type="term" value="F:phosphatidate cytidylyltransferase activity"/>
    <property type="evidence" value="ECO:0007669"/>
    <property type="project" value="UniProtKB-EC"/>
</dbReference>
<evidence type="ECO:0000256" key="2">
    <source>
        <dbReference type="ARBA" id="ARBA00004141"/>
    </source>
</evidence>
<feature type="transmembrane region" description="Helical" evidence="18">
    <location>
        <begin position="335"/>
        <end position="360"/>
    </location>
</feature>
<evidence type="ECO:0000256" key="1">
    <source>
        <dbReference type="ARBA" id="ARBA00001698"/>
    </source>
</evidence>
<accession>A0A151J6A2</accession>
<dbReference type="PANTHER" id="PTHR13773:SF8">
    <property type="entry name" value="PHOSPHATIDATE CYTIDYLYLTRANSFERASE, PHOTORECEPTOR-SPECIFIC"/>
    <property type="match status" value="1"/>
</dbReference>
<keyword evidence="9 16" id="KW-0812">Transmembrane</keyword>
<dbReference type="AlphaFoldDB" id="A0A151J6A2"/>
<keyword evidence="8 16" id="KW-0808">Transferase</keyword>
<feature type="region of interest" description="Disordered" evidence="17">
    <location>
        <begin position="513"/>
        <end position="597"/>
    </location>
</feature>
<dbReference type="GO" id="GO:0005694">
    <property type="term" value="C:chromosome"/>
    <property type="evidence" value="ECO:0007669"/>
    <property type="project" value="UniProtKB-ARBA"/>
</dbReference>
<sequence>MSEVRKRTTVGDATSSAAASRDVSDDQKEDVESEDDAKLEVEELAKALPQGTDHTPHVLSSVLSGLPDRWRNWIIRTIFTWFMIAGFCLIIYGGPLALMITTLIVQVKCFEEIINIGYAVYRIHGLPWFRSLSWYFLITSNYFFYGENLMDYFAVVINRTGYLRVLVTYHRFISFCLYIVGFVWFVLSLVKKYYMKQFSLFAWTHVALLIVVTQSYLIIQNIFEGLIWFIVPVSMIVINDVMAYMFGFFFGRTPLIKLSPKKTWEGFIGGGISTVILGLLMSYTMCQYRYFVCPIEYSEALGRMTMDCEPSSLFQPQEYTLPSSLQLNGKSTLTIYPFILHSLSLSIFSSVIGPFGGFFASGFKRAFKIKDFGDIIPGHGGIMDRFDCQYLMATFVNVYISSFIHTASPQKLLQQVYSLKPEQQLQLFQTLRDSLENRVSILLFVLDVIVNKDQRGRKAVEYLIHFQGWNSSWDRCVTEEYVLKDTEENRQLQRDLAQKAQLHISGAYLYRRERKKRSHKMSERLTETEHQEPRRRARSGGSRATSATTGSSEDGSSGQHADYDTEEVNTEEDTESSSDYMGETSDDEDSGGGGRADLDIGSTLKRILEQDYDLITNKNKLVVLPAQPTVINILESWVQHFTMTQLTNIPEKPQRNKTNNTIEKALNEVNISREVADGLRIYFDFTLPHLLLYRQEKEQYDSLKSSLSNNEQTTIIPKEELIENLEISTKEEIEDAEYAHLPPFQEHDSEMDNSCKPLNNSKRRLRSCRVSSADESRQLRSYDEGKQDGGNLSSSIASTSSRCSSPRGVTLRMPPVTSAQVNSLLQQSNKWRLMPQALRQIEIPSPSTYYGAIHLTRLFVKLPELLQSTDISSKKLKVLLKYLDMFLSYLEMHREWFGEQFYMQMENRTIS</sequence>
<name>A0A151J6A2_9HYME</name>
<evidence type="ECO:0000256" key="14">
    <source>
        <dbReference type="ARBA" id="ARBA00023209"/>
    </source>
</evidence>
<keyword evidence="11 18" id="KW-1133">Transmembrane helix</keyword>
<feature type="compositionally biased region" description="Low complexity" evidence="17">
    <location>
        <begin position="539"/>
        <end position="552"/>
    </location>
</feature>
<feature type="compositionally biased region" description="Acidic residues" evidence="17">
    <location>
        <begin position="564"/>
        <end position="576"/>
    </location>
</feature>
<dbReference type="InterPro" id="IPR000953">
    <property type="entry name" value="Chromo/chromo_shadow_dom"/>
</dbReference>
<evidence type="ECO:0000259" key="19">
    <source>
        <dbReference type="SMART" id="SM00298"/>
    </source>
</evidence>
<dbReference type="UniPathway" id="UPA00557">
    <property type="reaction ID" value="UER00614"/>
</dbReference>
<dbReference type="Proteomes" id="UP000078492">
    <property type="component" value="Unassembled WGS sequence"/>
</dbReference>
<feature type="transmembrane region" description="Helical" evidence="18">
    <location>
        <begin position="225"/>
        <end position="251"/>
    </location>
</feature>
<dbReference type="InterPro" id="IPR016197">
    <property type="entry name" value="Chromo-like_dom_sf"/>
</dbReference>
<protein>
    <recommendedName>
        <fullName evidence="6 16">Phosphatidate cytidylyltransferase</fullName>
        <ecNumber evidence="6 16">2.7.7.41</ecNumber>
    </recommendedName>
</protein>
<feature type="compositionally biased region" description="Low complexity" evidence="17">
    <location>
        <begin position="793"/>
        <end position="805"/>
    </location>
</feature>
<keyword evidence="13 18" id="KW-0472">Membrane</keyword>
<dbReference type="InterPro" id="IPR038217">
    <property type="entry name" value="MRG_C_sf"/>
</dbReference>
<dbReference type="Pfam" id="PF05712">
    <property type="entry name" value="MRG"/>
    <property type="match status" value="1"/>
</dbReference>
<comment type="pathway">
    <text evidence="4">Lipid metabolism.</text>
</comment>
<dbReference type="InterPro" id="IPR026541">
    <property type="entry name" value="MRG_dom"/>
</dbReference>
<evidence type="ECO:0000256" key="4">
    <source>
        <dbReference type="ARBA" id="ARBA00005189"/>
    </source>
</evidence>
<keyword evidence="21" id="KW-1185">Reference proteome</keyword>
<evidence type="ECO:0000256" key="6">
    <source>
        <dbReference type="ARBA" id="ARBA00012487"/>
    </source>
</evidence>
<dbReference type="PROSITE" id="PS51640">
    <property type="entry name" value="MRG"/>
    <property type="match status" value="1"/>
</dbReference>
<evidence type="ECO:0000256" key="3">
    <source>
        <dbReference type="ARBA" id="ARBA00005119"/>
    </source>
</evidence>
<dbReference type="GO" id="GO:0005789">
    <property type="term" value="C:endoplasmic reticulum membrane"/>
    <property type="evidence" value="ECO:0007669"/>
    <property type="project" value="TreeGrafter"/>
</dbReference>
<feature type="compositionally biased region" description="Low complexity" evidence="17">
    <location>
        <begin position="12"/>
        <end position="21"/>
    </location>
</feature>
<dbReference type="InterPro" id="IPR016720">
    <property type="entry name" value="PC_Trfase_euk"/>
</dbReference>
<comment type="similarity">
    <text evidence="5 16">Belongs to the CDS family.</text>
</comment>
<evidence type="ECO:0000256" key="8">
    <source>
        <dbReference type="ARBA" id="ARBA00022679"/>
    </source>
</evidence>
<comment type="pathway">
    <text evidence="3 16">Phospholipid metabolism; CDP-diacylglycerol biosynthesis; CDP-diacylglycerol from sn-glycerol 3-phosphate: step 3/3.</text>
</comment>
<feature type="transmembrane region" description="Helical" evidence="18">
    <location>
        <begin position="73"/>
        <end position="92"/>
    </location>
</feature>
<proteinExistence type="inferred from homology"/>
<reference evidence="20 21" key="1">
    <citation type="submission" date="2015-09" db="EMBL/GenBank/DDBJ databases">
        <title>Trachymyrmex cornetzi WGS genome.</title>
        <authorList>
            <person name="Nygaard S."/>
            <person name="Hu H."/>
            <person name="Boomsma J."/>
            <person name="Zhang G."/>
        </authorList>
    </citation>
    <scope>NUCLEOTIDE SEQUENCE [LARGE SCALE GENOMIC DNA]</scope>
    <source>
        <strain evidence="20">Tcor2-1</strain>
        <tissue evidence="20">Whole body</tissue>
    </source>
</reference>
<evidence type="ECO:0000256" key="17">
    <source>
        <dbReference type="SAM" id="MobiDB-lite"/>
    </source>
</evidence>
<keyword evidence="10 16" id="KW-0548">Nucleotidyltransferase</keyword>
<keyword evidence="12" id="KW-0443">Lipid metabolism</keyword>
<dbReference type="Pfam" id="PF22732">
    <property type="entry name" value="MSL3_chromo-like"/>
    <property type="match status" value="1"/>
</dbReference>
<feature type="transmembrane region" description="Helical" evidence="18">
    <location>
        <begin position="165"/>
        <end position="187"/>
    </location>
</feature>
<evidence type="ECO:0000256" key="9">
    <source>
        <dbReference type="ARBA" id="ARBA00022692"/>
    </source>
</evidence>
<dbReference type="SMART" id="SM00298">
    <property type="entry name" value="CHROMO"/>
    <property type="match status" value="1"/>
</dbReference>
<dbReference type="InterPro" id="IPR000374">
    <property type="entry name" value="PC_trans"/>
</dbReference>
<feature type="region of interest" description="Disordered" evidence="17">
    <location>
        <begin position="766"/>
        <end position="809"/>
    </location>
</feature>
<keyword evidence="14" id="KW-0594">Phospholipid biosynthesis</keyword>
<dbReference type="EC" id="2.7.7.41" evidence="6 16"/>
<feature type="transmembrane region" description="Helical" evidence="18">
    <location>
        <begin position="263"/>
        <end position="283"/>
    </location>
</feature>
<feature type="transmembrane region" description="Helical" evidence="18">
    <location>
        <begin position="128"/>
        <end position="145"/>
    </location>
</feature>
<dbReference type="SUPFAM" id="SSF54160">
    <property type="entry name" value="Chromo domain-like"/>
    <property type="match status" value="1"/>
</dbReference>
<evidence type="ECO:0000256" key="5">
    <source>
        <dbReference type="ARBA" id="ARBA00010185"/>
    </source>
</evidence>
<feature type="domain" description="Chromo" evidence="19">
    <location>
        <begin position="443"/>
        <end position="500"/>
    </location>
</feature>
<keyword evidence="7" id="KW-0444">Lipid biosynthesis</keyword>
<feature type="region of interest" description="Disordered" evidence="17">
    <location>
        <begin position="1"/>
        <end position="37"/>
    </location>
</feature>
<comment type="subcellular location">
    <subcellularLocation>
        <location evidence="2">Membrane</location>
        <topology evidence="2">Multi-pass membrane protein</topology>
    </subcellularLocation>
</comment>
<dbReference type="PROSITE" id="PS01315">
    <property type="entry name" value="CDS"/>
    <property type="match status" value="1"/>
</dbReference>
<gene>
    <name evidence="20" type="ORF">ALC57_08912</name>
</gene>
<comment type="catalytic activity">
    <reaction evidence="1 16">
        <text>a 1,2-diacyl-sn-glycero-3-phosphate + CTP + H(+) = a CDP-1,2-diacyl-sn-glycerol + diphosphate</text>
        <dbReference type="Rhea" id="RHEA:16229"/>
        <dbReference type="ChEBI" id="CHEBI:15378"/>
        <dbReference type="ChEBI" id="CHEBI:33019"/>
        <dbReference type="ChEBI" id="CHEBI:37563"/>
        <dbReference type="ChEBI" id="CHEBI:58332"/>
        <dbReference type="ChEBI" id="CHEBI:58608"/>
        <dbReference type="EC" id="2.7.7.41"/>
    </reaction>
</comment>
<dbReference type="STRING" id="471704.A0A151J6A2"/>
<dbReference type="InterPro" id="IPR053820">
    <property type="entry name" value="MSL3_chromo-like"/>
</dbReference>
<dbReference type="Gene3D" id="1.10.274.30">
    <property type="entry name" value="MRG domain"/>
    <property type="match status" value="2"/>
</dbReference>
<dbReference type="PANTHER" id="PTHR13773">
    <property type="entry name" value="PHOSPHATIDATE CYTIDYLYLTRANSFERASE"/>
    <property type="match status" value="1"/>
</dbReference>
<feature type="transmembrane region" description="Helical" evidence="18">
    <location>
        <begin position="199"/>
        <end position="219"/>
    </location>
</feature>
<keyword evidence="15" id="KW-1208">Phospholipid metabolism</keyword>
<dbReference type="EMBL" id="KQ979863">
    <property type="protein sequence ID" value="KYN18754.1"/>
    <property type="molecule type" value="Genomic_DNA"/>
</dbReference>
<evidence type="ECO:0000313" key="21">
    <source>
        <dbReference type="Proteomes" id="UP000078492"/>
    </source>
</evidence>
<feature type="compositionally biased region" description="Basic and acidic residues" evidence="17">
    <location>
        <begin position="520"/>
        <end position="534"/>
    </location>
</feature>
<dbReference type="Pfam" id="PF01148">
    <property type="entry name" value="CTP_transf_1"/>
    <property type="match status" value="1"/>
</dbReference>
<dbReference type="Gene3D" id="2.30.30.140">
    <property type="match status" value="1"/>
</dbReference>
<keyword evidence="20" id="KW-0675">Receptor</keyword>